<reference evidence="2 3" key="1">
    <citation type="submission" date="2017-10" db="EMBL/GenBank/DDBJ databases">
        <title>Extensive intraspecific genome diversity in a model arbuscular mycorrhizal fungus.</title>
        <authorList>
            <person name="Chen E.C.H."/>
            <person name="Morin E."/>
            <person name="Baudet D."/>
            <person name="Noel J."/>
            <person name="Ndikumana S."/>
            <person name="Charron P."/>
            <person name="St-Onge C."/>
            <person name="Giorgi J."/>
            <person name="Grigoriev I.V."/>
            <person name="Roux C."/>
            <person name="Martin F.M."/>
            <person name="Corradi N."/>
        </authorList>
    </citation>
    <scope>NUCLEOTIDE SEQUENCE [LARGE SCALE GENOMIC DNA]</scope>
    <source>
        <strain evidence="2 3">A1</strain>
    </source>
</reference>
<protein>
    <submittedName>
        <fullName evidence="2">Uncharacterized protein</fullName>
    </submittedName>
</protein>
<reference evidence="2 3" key="2">
    <citation type="submission" date="2017-10" db="EMBL/GenBank/DDBJ databases">
        <title>Genome analyses suggest a sexual origin of heterokaryosis in a supposedly ancient asexual fungus.</title>
        <authorList>
            <person name="Corradi N."/>
            <person name="Sedzielewska K."/>
            <person name="Noel J."/>
            <person name="Charron P."/>
            <person name="Farinelli L."/>
            <person name="Marton T."/>
            <person name="Kruger M."/>
            <person name="Pelin A."/>
            <person name="Brachmann A."/>
            <person name="Corradi N."/>
        </authorList>
    </citation>
    <scope>NUCLEOTIDE SEQUENCE [LARGE SCALE GENOMIC DNA]</scope>
    <source>
        <strain evidence="2 3">A1</strain>
    </source>
</reference>
<comment type="caution">
    <text evidence="2">The sequence shown here is derived from an EMBL/GenBank/DDBJ whole genome shotgun (WGS) entry which is preliminary data.</text>
</comment>
<keyword evidence="1" id="KW-0812">Transmembrane</keyword>
<evidence type="ECO:0000313" key="3">
    <source>
        <dbReference type="Proteomes" id="UP000232688"/>
    </source>
</evidence>
<evidence type="ECO:0000313" key="2">
    <source>
        <dbReference type="EMBL" id="PKC54560.1"/>
    </source>
</evidence>
<sequence>MIAEYETIDNPFGNQNGNSRYIYFTSKADYIEKWLKKSEKARESHNNFLAEIYNDYDDSDNDYHYHSNNDNKRKKWNQSQDYSYVSPIVGIPLSLYWFVYEDENNKKFQSSHTTSSK</sequence>
<keyword evidence="1" id="KW-1133">Transmembrane helix</keyword>
<dbReference type="AlphaFoldDB" id="A0A2N0QU78"/>
<dbReference type="VEuPathDB" id="FungiDB:RhiirA1_477103"/>
<feature type="transmembrane region" description="Helical" evidence="1">
    <location>
        <begin position="82"/>
        <end position="100"/>
    </location>
</feature>
<name>A0A2N0QU78_9GLOM</name>
<evidence type="ECO:0000256" key="1">
    <source>
        <dbReference type="SAM" id="Phobius"/>
    </source>
</evidence>
<organism evidence="2 3">
    <name type="scientific">Rhizophagus irregularis</name>
    <dbReference type="NCBI Taxonomy" id="588596"/>
    <lineage>
        <taxon>Eukaryota</taxon>
        <taxon>Fungi</taxon>
        <taxon>Fungi incertae sedis</taxon>
        <taxon>Mucoromycota</taxon>
        <taxon>Glomeromycotina</taxon>
        <taxon>Glomeromycetes</taxon>
        <taxon>Glomerales</taxon>
        <taxon>Glomeraceae</taxon>
        <taxon>Rhizophagus</taxon>
    </lineage>
</organism>
<accession>A0A2N0QU78</accession>
<dbReference type="Proteomes" id="UP000232688">
    <property type="component" value="Unassembled WGS sequence"/>
</dbReference>
<gene>
    <name evidence="2" type="ORF">RhiirA1_477103</name>
</gene>
<keyword evidence="1" id="KW-0472">Membrane</keyword>
<proteinExistence type="predicted"/>
<dbReference type="EMBL" id="LLXH01003172">
    <property type="protein sequence ID" value="PKC54560.1"/>
    <property type="molecule type" value="Genomic_DNA"/>
</dbReference>